<feature type="region of interest" description="Disordered" evidence="5">
    <location>
        <begin position="481"/>
        <end position="525"/>
    </location>
</feature>
<dbReference type="PANTHER" id="PTHR28069:SF2">
    <property type="entry name" value="GH20023P"/>
    <property type="match status" value="1"/>
</dbReference>
<dbReference type="KEGG" id="pmac:106715042"/>
<dbReference type="InterPro" id="IPR046824">
    <property type="entry name" value="Mss51-like_C"/>
</dbReference>
<feature type="region of interest" description="Disordered" evidence="5">
    <location>
        <begin position="552"/>
        <end position="594"/>
    </location>
</feature>
<sequence length="1360" mass="155582">MNSKKHKSKNRAKVISKTKPRTEVESKSDDVTVEKLSESSLNLTNITQDKFDVTEALVEEIKVENEEIYDETTESTKEITSTTDTPVKPKRNKGKKKKPTIIENQQQDTKNEEIVINEENCNLPNVSDATIIDGVAVKPSARKKKNKETKHTEKSRDIEIDNKSDIIPTIPANEIPSQKNPDQETEFETKRSKKNKKKKRRHDSEKSDKPDEVVSCTAAFEDLIEKKTDTESIEVVEKKDQETYKEEPIECVVDPDVMFSIDNQNTNNTETLQIDGKVTHKKKKKGKKQPPELKDDNKKESNQQSSIEINNDIQTDVLNAADSQQISEDIRTDNKDDTVAPSILKSDTEEIKPKARIAKPVQKKTVHSSDLKNVIETKTAEMLEPSITESNLSHTDKEINDSLTPTNESNILTPIESDIIGQCENVTNLEENTSNIELLDCATEQSVTEKKLKDKCQKFTIESDKLEIKLESNVGFNIKIQDTNENNKQDEEPKLEEMPRKGKSKAKRQVKCSETDDYDTATSDESHYNISNNVIEPRSVSQQLLDDNIKEVTSRHSKSSNIPVPSTIMQDSRETPTRTSTKTPDVCETNTTQQEKTDLKSKMMEVNKDLEQIRMSLEKSLAELNSMKETEEKMARNECDVETSKKNKPEKSTKGIINAPIPSKNIKSAQLKTENDSYIDNSDSTTPPISPRRKDQKCRAKKKRREQETVPQTMSVTSESRNTSTNESRRKEKGNSSDERGQQQSSCDKERNKTMSSDVQFEPIENFEDALTSSVDDVEVNKTFEIIANELNEDIPNNLQKESFITKPEINITPPLDEEENKGQSKNINPVSQPKNLLGCPNIPVPSNKTDYKKEKNKTPNEQQAKVKIKDLIDAELDDESVKKSKQSQTDSKIKFIKDKNEIESFSYVKNGNEEYVYKYIFRKVFLSSVCHICRKDLKQTRVPCKFCNLLFYCSQKHKDEDWPRHQSLCFAVSTIVHLKDQKHIYSDTQNISGQNYRLIRMHMILSCEKVLKRKLLPWEQEAILYPRMCIDVTCREWRQTKLMDCDGCGQVSYCIENPEHLPPAHQRWCKPYALYQKLVLHQQEHGRLEPRLPGKVMTHHYNIPDKMNEVLAAMYEEKIDMSDVQYAALTQLASAPLTVAFCHQLHRHAITGNTVNTVNGHNKRSTFTIHVVGAELQLEADSLGKWEVFLLHLKPGLKELHVALVGHDLNAANLPLDLLGKIRLCENCRVNKRRVTFSFQDKKSYHEYWASDDFTIPDIVCAFNPNIHRSSLYNGVEVWSSTINCIFKQKIPFLITSSTMRELKDDLETIKKNTEVDYKVISDVKLNPFASVRPDRNFITDDETPLLFKNYCFSLLCGA</sequence>
<feature type="compositionally biased region" description="Basic residues" evidence="5">
    <location>
        <begin position="1"/>
        <end position="19"/>
    </location>
</feature>
<evidence type="ECO:0000256" key="5">
    <source>
        <dbReference type="SAM" id="MobiDB-lite"/>
    </source>
</evidence>
<keyword evidence="2 4" id="KW-0863">Zinc-finger</keyword>
<feature type="compositionally biased region" description="Basic residues" evidence="5">
    <location>
        <begin position="191"/>
        <end position="201"/>
    </location>
</feature>
<feature type="region of interest" description="Disordered" evidence="5">
    <location>
        <begin position="813"/>
        <end position="864"/>
    </location>
</feature>
<feature type="compositionally biased region" description="Basic and acidic residues" evidence="5">
    <location>
        <begin position="289"/>
        <end position="301"/>
    </location>
</feature>
<dbReference type="OrthoDB" id="5282002at2759"/>
<feature type="compositionally biased region" description="Basic and acidic residues" evidence="5">
    <location>
        <begin position="727"/>
        <end position="753"/>
    </location>
</feature>
<dbReference type="EMBL" id="KQ459670">
    <property type="protein sequence ID" value="KPJ20485.1"/>
    <property type="molecule type" value="Genomic_DNA"/>
</dbReference>
<proteinExistence type="predicted"/>
<evidence type="ECO:0000256" key="1">
    <source>
        <dbReference type="ARBA" id="ARBA00022723"/>
    </source>
</evidence>
<dbReference type="GO" id="GO:0008270">
    <property type="term" value="F:zinc ion binding"/>
    <property type="evidence" value="ECO:0007669"/>
    <property type="project" value="UniProtKB-KW"/>
</dbReference>
<keyword evidence="8" id="KW-1185">Reference proteome</keyword>
<dbReference type="STRING" id="76193.A0A0N1IQ99"/>
<feature type="compositionally biased region" description="Polar residues" evidence="5">
    <location>
        <begin position="302"/>
        <end position="316"/>
    </location>
</feature>
<keyword evidence="3" id="KW-0862">Zinc</keyword>
<feature type="compositionally biased region" description="Polar residues" evidence="5">
    <location>
        <begin position="559"/>
        <end position="570"/>
    </location>
</feature>
<feature type="compositionally biased region" description="Basic and acidic residues" evidence="5">
    <location>
        <begin position="20"/>
        <end position="35"/>
    </location>
</feature>
<protein>
    <submittedName>
        <fullName evidence="7">Zinc finger MYND domain-containing protein 17</fullName>
    </submittedName>
</protein>
<feature type="compositionally biased region" description="Polar residues" evidence="5">
    <location>
        <begin position="577"/>
        <end position="594"/>
    </location>
</feature>
<dbReference type="Gene3D" id="6.10.140.2220">
    <property type="match status" value="1"/>
</dbReference>
<feature type="domain" description="MYND-type" evidence="6">
    <location>
        <begin position="931"/>
        <end position="970"/>
    </location>
</feature>
<feature type="compositionally biased region" description="Basic residues" evidence="5">
    <location>
        <begin position="694"/>
        <end position="704"/>
    </location>
</feature>
<feature type="compositionally biased region" description="Basic residues" evidence="5">
    <location>
        <begin position="88"/>
        <end position="99"/>
    </location>
</feature>
<evidence type="ECO:0000256" key="2">
    <source>
        <dbReference type="ARBA" id="ARBA00022771"/>
    </source>
</evidence>
<dbReference type="Pfam" id="PF01753">
    <property type="entry name" value="zf-MYND"/>
    <property type="match status" value="1"/>
</dbReference>
<evidence type="ECO:0000256" key="4">
    <source>
        <dbReference type="PROSITE-ProRule" id="PRU00134"/>
    </source>
</evidence>
<feature type="compositionally biased region" description="Basic residues" evidence="5">
    <location>
        <begin position="501"/>
        <end position="510"/>
    </location>
</feature>
<dbReference type="Proteomes" id="UP000053240">
    <property type="component" value="Unassembled WGS sequence"/>
</dbReference>
<feature type="compositionally biased region" description="Polar residues" evidence="5">
    <location>
        <begin position="262"/>
        <end position="272"/>
    </location>
</feature>
<feature type="compositionally biased region" description="Polar residues" evidence="5">
    <location>
        <begin position="665"/>
        <end position="687"/>
    </location>
</feature>
<feature type="compositionally biased region" description="Basic and acidic residues" evidence="5">
    <location>
        <begin position="485"/>
        <end position="500"/>
    </location>
</feature>
<dbReference type="PROSITE" id="PS50865">
    <property type="entry name" value="ZF_MYND_2"/>
    <property type="match status" value="1"/>
</dbReference>
<accession>A0A0N1IQ99</accession>
<evidence type="ECO:0000313" key="8">
    <source>
        <dbReference type="Proteomes" id="UP000053240"/>
    </source>
</evidence>
<feature type="compositionally biased region" description="Polar residues" evidence="5">
    <location>
        <begin position="824"/>
        <end position="835"/>
    </location>
</feature>
<feature type="region of interest" description="Disordered" evidence="5">
    <location>
        <begin position="262"/>
        <end position="316"/>
    </location>
</feature>
<dbReference type="InParanoid" id="A0A0N1IQ99"/>
<evidence type="ECO:0000313" key="7">
    <source>
        <dbReference type="EMBL" id="KPJ20485.1"/>
    </source>
</evidence>
<feature type="compositionally biased region" description="Basic and acidic residues" evidence="5">
    <location>
        <begin position="202"/>
        <end position="212"/>
    </location>
</feature>
<dbReference type="PANTHER" id="PTHR28069">
    <property type="entry name" value="GH20023P"/>
    <property type="match status" value="1"/>
</dbReference>
<dbReference type="SUPFAM" id="SSF144232">
    <property type="entry name" value="HIT/MYND zinc finger-like"/>
    <property type="match status" value="1"/>
</dbReference>
<dbReference type="PROSITE" id="PS01360">
    <property type="entry name" value="ZF_MYND_1"/>
    <property type="match status" value="1"/>
</dbReference>
<feature type="region of interest" description="Disordered" evidence="5">
    <location>
        <begin position="1"/>
        <end position="35"/>
    </location>
</feature>
<name>A0A0N1IQ99_PAPMA</name>
<evidence type="ECO:0000256" key="3">
    <source>
        <dbReference type="ARBA" id="ARBA00022833"/>
    </source>
</evidence>
<reference evidence="7 8" key="1">
    <citation type="journal article" date="2015" name="Nat. Commun.">
        <title>Outbred genome sequencing and CRISPR/Cas9 gene editing in butterflies.</title>
        <authorList>
            <person name="Li X."/>
            <person name="Fan D."/>
            <person name="Zhang W."/>
            <person name="Liu G."/>
            <person name="Zhang L."/>
            <person name="Zhao L."/>
            <person name="Fang X."/>
            <person name="Chen L."/>
            <person name="Dong Y."/>
            <person name="Chen Y."/>
            <person name="Ding Y."/>
            <person name="Zhao R."/>
            <person name="Feng M."/>
            <person name="Zhu Y."/>
            <person name="Feng Y."/>
            <person name="Jiang X."/>
            <person name="Zhu D."/>
            <person name="Xiang H."/>
            <person name="Feng X."/>
            <person name="Li S."/>
            <person name="Wang J."/>
            <person name="Zhang G."/>
            <person name="Kronforst M.R."/>
            <person name="Wang W."/>
        </authorList>
    </citation>
    <scope>NUCLEOTIDE SEQUENCE [LARGE SCALE GENOMIC DNA]</scope>
    <source>
        <strain evidence="7">Ya'a_city_454_Pm</strain>
        <tissue evidence="7">Whole body</tissue>
    </source>
</reference>
<feature type="compositionally biased region" description="Basic and acidic residues" evidence="5">
    <location>
        <begin position="627"/>
        <end position="653"/>
    </location>
</feature>
<feature type="compositionally biased region" description="Basic and acidic residues" evidence="5">
    <location>
        <begin position="149"/>
        <end position="164"/>
    </location>
</feature>
<keyword evidence="1" id="KW-0479">Metal-binding</keyword>
<dbReference type="Pfam" id="PF20179">
    <property type="entry name" value="MSS51_C"/>
    <property type="match status" value="1"/>
</dbReference>
<feature type="region of interest" description="Disordered" evidence="5">
    <location>
        <begin position="69"/>
        <end position="215"/>
    </location>
</feature>
<feature type="region of interest" description="Disordered" evidence="5">
    <location>
        <begin position="627"/>
        <end position="759"/>
    </location>
</feature>
<feature type="compositionally biased region" description="Basic residues" evidence="5">
    <location>
        <begin position="279"/>
        <end position="288"/>
    </location>
</feature>
<feature type="compositionally biased region" description="Low complexity" evidence="5">
    <location>
        <begin position="717"/>
        <end position="726"/>
    </location>
</feature>
<organism evidence="7 8">
    <name type="scientific">Papilio machaon</name>
    <name type="common">Old World swallowtail butterfly</name>
    <dbReference type="NCBI Taxonomy" id="76193"/>
    <lineage>
        <taxon>Eukaryota</taxon>
        <taxon>Metazoa</taxon>
        <taxon>Ecdysozoa</taxon>
        <taxon>Arthropoda</taxon>
        <taxon>Hexapoda</taxon>
        <taxon>Insecta</taxon>
        <taxon>Pterygota</taxon>
        <taxon>Neoptera</taxon>
        <taxon>Endopterygota</taxon>
        <taxon>Lepidoptera</taxon>
        <taxon>Glossata</taxon>
        <taxon>Ditrysia</taxon>
        <taxon>Papilionoidea</taxon>
        <taxon>Papilionidae</taxon>
        <taxon>Papilioninae</taxon>
        <taxon>Papilio</taxon>
    </lineage>
</organism>
<dbReference type="InterPro" id="IPR002893">
    <property type="entry name" value="Znf_MYND"/>
</dbReference>
<evidence type="ECO:0000259" key="6">
    <source>
        <dbReference type="PROSITE" id="PS50865"/>
    </source>
</evidence>
<gene>
    <name evidence="7" type="ORF">RR48_02021</name>
</gene>
<feature type="compositionally biased region" description="Basic and acidic residues" evidence="5">
    <location>
        <begin position="850"/>
        <end position="859"/>
    </location>
</feature>